<protein>
    <submittedName>
        <fullName evidence="2">Uncharacterized protein</fullName>
    </submittedName>
</protein>
<dbReference type="OrthoDB" id="2757272at2759"/>
<gene>
    <name evidence="2" type="ORF">SCHPADRAFT_909836</name>
</gene>
<feature type="compositionally biased region" description="Acidic residues" evidence="1">
    <location>
        <begin position="41"/>
        <end position="50"/>
    </location>
</feature>
<evidence type="ECO:0000313" key="2">
    <source>
        <dbReference type="EMBL" id="KLO07049.1"/>
    </source>
</evidence>
<dbReference type="InParanoid" id="A0A0H2R5C9"/>
<feature type="region of interest" description="Disordered" evidence="1">
    <location>
        <begin position="23"/>
        <end position="64"/>
    </location>
</feature>
<organism evidence="2 3">
    <name type="scientific">Schizopora paradoxa</name>
    <dbReference type="NCBI Taxonomy" id="27342"/>
    <lineage>
        <taxon>Eukaryota</taxon>
        <taxon>Fungi</taxon>
        <taxon>Dikarya</taxon>
        <taxon>Basidiomycota</taxon>
        <taxon>Agaricomycotina</taxon>
        <taxon>Agaricomycetes</taxon>
        <taxon>Hymenochaetales</taxon>
        <taxon>Schizoporaceae</taxon>
        <taxon>Schizopora</taxon>
    </lineage>
</organism>
<proteinExistence type="predicted"/>
<sequence length="64" mass="6860">MSAATTSSTRSTASAISAFFNPFSNKSPFDAQSSVPSFESDIAEELEDDNLAWGPSPRKSSRRS</sequence>
<name>A0A0H2R5C9_9AGAM</name>
<reference evidence="2 3" key="1">
    <citation type="submission" date="2015-04" db="EMBL/GenBank/DDBJ databases">
        <title>Complete genome sequence of Schizopora paradoxa KUC8140, a cosmopolitan wood degrader in East Asia.</title>
        <authorList>
            <consortium name="DOE Joint Genome Institute"/>
            <person name="Min B."/>
            <person name="Park H."/>
            <person name="Jang Y."/>
            <person name="Kim J.-J."/>
            <person name="Kim K.H."/>
            <person name="Pangilinan J."/>
            <person name="Lipzen A."/>
            <person name="Riley R."/>
            <person name="Grigoriev I.V."/>
            <person name="Spatafora J.W."/>
            <person name="Choi I.-G."/>
        </authorList>
    </citation>
    <scope>NUCLEOTIDE SEQUENCE [LARGE SCALE GENOMIC DNA]</scope>
    <source>
        <strain evidence="2 3">KUC8140</strain>
    </source>
</reference>
<keyword evidence="3" id="KW-1185">Reference proteome</keyword>
<dbReference type="AlphaFoldDB" id="A0A0H2R5C9"/>
<evidence type="ECO:0000313" key="3">
    <source>
        <dbReference type="Proteomes" id="UP000053477"/>
    </source>
</evidence>
<evidence type="ECO:0000256" key="1">
    <source>
        <dbReference type="SAM" id="MobiDB-lite"/>
    </source>
</evidence>
<feature type="compositionally biased region" description="Polar residues" evidence="1">
    <location>
        <begin position="23"/>
        <end position="37"/>
    </location>
</feature>
<dbReference type="EMBL" id="KQ086164">
    <property type="protein sequence ID" value="KLO07049.1"/>
    <property type="molecule type" value="Genomic_DNA"/>
</dbReference>
<dbReference type="Proteomes" id="UP000053477">
    <property type="component" value="Unassembled WGS sequence"/>
</dbReference>
<accession>A0A0H2R5C9</accession>